<dbReference type="KEGG" id="aup:AsAng_0005170"/>
<reference evidence="1" key="1">
    <citation type="submission" date="2022-09" db="EMBL/GenBank/DDBJ databases">
        <title>Aureispira anguillicida sp. nov., isolated from Leptocephalus of Japanese eel Anguilla japonica.</title>
        <authorList>
            <person name="Yuasa K."/>
            <person name="Mekata T."/>
            <person name="Ikunari K."/>
        </authorList>
    </citation>
    <scope>NUCLEOTIDE SEQUENCE</scope>
    <source>
        <strain evidence="1">EL160426</strain>
    </source>
</reference>
<dbReference type="Proteomes" id="UP001060919">
    <property type="component" value="Chromosome"/>
</dbReference>
<dbReference type="EMBL" id="AP026867">
    <property type="protein sequence ID" value="BDS09812.1"/>
    <property type="molecule type" value="Genomic_DNA"/>
</dbReference>
<name>A0A915YB40_9BACT</name>
<dbReference type="AlphaFoldDB" id="A0A915YB40"/>
<sequence length="490" mass="58160">MASSLELFDLIKSLTSNEKRHFRLITELQTGKKNYVRLFEEMDALEVYDKQQIIANLKGNKFLKSLHVTENYLYQRIMESLRTFHADHSIMAKLYNLLLDAELLKGRGFYKLSMEVLNRAEKLAKKQCKNFLLTEIATKKIELIVADRDRLLLEQLDDLYQQTQQNHQQLEEESLYIYWHHWFVLVFRKWRHPKDPQIIQRMEEGYQLVQAQAFPQHGTFQAQYYYYTIQSIYWQIKKDYLKGNAIHAKILEVWEANPSIIKEKLSVYMARLANYINNSLTCQKYELVAVLIQKMEGLKTTSFDEAGEQFQNVYFYKQLYYLNAKQLEAAKDLIPLIEKGVKKYAAKVNPARKLALYYNSTTTLFLLEEYEAAADWLNKILAVSRTHEPRKDVQRFARILQLAIYYKLSSYEVLEYLFRSVYRNKKLKAEMHEFEKIVLHYFKQLIKGTVSEKAEKTLFQAFRAALENLSPIEKNTTGFEEFLIWVNAMC</sequence>
<proteinExistence type="predicted"/>
<organism evidence="1 2">
    <name type="scientific">Aureispira anguillae</name>
    <dbReference type="NCBI Taxonomy" id="2864201"/>
    <lineage>
        <taxon>Bacteria</taxon>
        <taxon>Pseudomonadati</taxon>
        <taxon>Bacteroidota</taxon>
        <taxon>Saprospiria</taxon>
        <taxon>Saprospirales</taxon>
        <taxon>Saprospiraceae</taxon>
        <taxon>Aureispira</taxon>
    </lineage>
</organism>
<dbReference type="RefSeq" id="WP_264791171.1">
    <property type="nucleotide sequence ID" value="NZ_AP026867.1"/>
</dbReference>
<protein>
    <submittedName>
        <fullName evidence="1">Uncharacterized protein</fullName>
    </submittedName>
</protein>
<evidence type="ECO:0000313" key="2">
    <source>
        <dbReference type="Proteomes" id="UP001060919"/>
    </source>
</evidence>
<accession>A0A915YB40</accession>
<keyword evidence="2" id="KW-1185">Reference proteome</keyword>
<evidence type="ECO:0000313" key="1">
    <source>
        <dbReference type="EMBL" id="BDS09812.1"/>
    </source>
</evidence>
<gene>
    <name evidence="1" type="ORF">AsAng_0005170</name>
</gene>